<evidence type="ECO:0000313" key="1">
    <source>
        <dbReference type="EMBL" id="SDH89513.1"/>
    </source>
</evidence>
<dbReference type="Proteomes" id="UP000199017">
    <property type="component" value="Unassembled WGS sequence"/>
</dbReference>
<accession>A0A1G8G519</accession>
<evidence type="ECO:0000313" key="2">
    <source>
        <dbReference type="Proteomes" id="UP000199017"/>
    </source>
</evidence>
<dbReference type="OrthoDB" id="2404998at2"/>
<dbReference type="STRING" id="930129.SAMN05216352_103229"/>
<reference evidence="1 2" key="1">
    <citation type="submission" date="2016-10" db="EMBL/GenBank/DDBJ databases">
        <authorList>
            <person name="de Groot N.N."/>
        </authorList>
    </citation>
    <scope>NUCLEOTIDE SEQUENCE [LARGE SCALE GENOMIC DNA]</scope>
    <source>
        <strain evidence="2">P4B,CCM 7963,CECT 7998,DSM 25260,IBRC-M 10614,KCTC 13821</strain>
    </source>
</reference>
<gene>
    <name evidence="1" type="ORF">SAMN05216352_103229</name>
</gene>
<dbReference type="RefSeq" id="WP_091582707.1">
    <property type="nucleotide sequence ID" value="NZ_FNDU01000003.1"/>
</dbReference>
<keyword evidence="2" id="KW-1185">Reference proteome</keyword>
<proteinExistence type="predicted"/>
<evidence type="ECO:0008006" key="3">
    <source>
        <dbReference type="Google" id="ProtNLM"/>
    </source>
</evidence>
<dbReference type="AlphaFoldDB" id="A0A1G8G519"/>
<sequence length="169" mass="19204">MDFIVMINGNVKHTITIDPTVWIFDDRKIDLKTWTGEENRKSDEMEQYKKDISKQWDKEITEGAQLPKRNQTNRIRTKKEELINGTFGIPFGSFLKNAEPHSDAAKVVVETNGGNDTDHIVNLEEASQFVIGFSENGKPLKETGPVHVYYGDGSNKQNPITHVKGFRIV</sequence>
<organism evidence="1 2">
    <name type="scientific">Alteribacillus bidgolensis</name>
    <dbReference type="NCBI Taxonomy" id="930129"/>
    <lineage>
        <taxon>Bacteria</taxon>
        <taxon>Bacillati</taxon>
        <taxon>Bacillota</taxon>
        <taxon>Bacilli</taxon>
        <taxon>Bacillales</taxon>
        <taxon>Bacillaceae</taxon>
        <taxon>Alteribacillus</taxon>
    </lineage>
</organism>
<dbReference type="EMBL" id="FNDU01000003">
    <property type="protein sequence ID" value="SDH89513.1"/>
    <property type="molecule type" value="Genomic_DNA"/>
</dbReference>
<name>A0A1G8G519_9BACI</name>
<protein>
    <recommendedName>
        <fullName evidence="3">Peptidyl-prolyl cis-trans isomerase</fullName>
    </recommendedName>
</protein>